<accession>A0AAU8LQ77</accession>
<reference evidence="1" key="1">
    <citation type="journal article" date="2024" name="Syst. Appl. Microbiol.">
        <title>First single-strain enrichments of Electrothrix cable bacteria, description of E. aestuarii sp. nov. and E. rattekaaiensis sp. nov., and proposal of a cable bacteria taxonomy following the rules of the SeqCode.</title>
        <authorList>
            <person name="Plum-Jensen L.E."/>
            <person name="Schramm A."/>
            <person name="Marshall I.P.G."/>
        </authorList>
    </citation>
    <scope>NUCLEOTIDE SEQUENCE</scope>
    <source>
        <strain evidence="1">Rat1</strain>
    </source>
</reference>
<dbReference type="EMBL" id="CP159373">
    <property type="protein sequence ID" value="XCN71077.1"/>
    <property type="molecule type" value="Genomic_DNA"/>
</dbReference>
<proteinExistence type="predicted"/>
<gene>
    <name evidence="1" type="ORF">Q3M24_12175</name>
</gene>
<dbReference type="InterPro" id="IPR027417">
    <property type="entry name" value="P-loop_NTPase"/>
</dbReference>
<dbReference type="AlphaFoldDB" id="A0AAU8LQ77"/>
<dbReference type="KEGG" id="eaj:Q3M24_12175"/>
<dbReference type="Gene3D" id="3.40.50.300">
    <property type="entry name" value="P-loop containing nucleotide triphosphate hydrolases"/>
    <property type="match status" value="1"/>
</dbReference>
<evidence type="ECO:0000313" key="1">
    <source>
        <dbReference type="EMBL" id="XCN71077.1"/>
    </source>
</evidence>
<reference evidence="1" key="2">
    <citation type="submission" date="2024-06" db="EMBL/GenBank/DDBJ databases">
        <authorList>
            <person name="Plum-Jensen L.E."/>
            <person name="Schramm A."/>
            <person name="Marshall I.P.G."/>
        </authorList>
    </citation>
    <scope>NUCLEOTIDE SEQUENCE</scope>
    <source>
        <strain evidence="1">Rat1</strain>
    </source>
</reference>
<protein>
    <submittedName>
        <fullName evidence="1">AAA-like domain-containing protein</fullName>
    </submittedName>
</protein>
<organism evidence="1">
    <name type="scientific">Candidatus Electrothrix aestuarii</name>
    <dbReference type="NCBI Taxonomy" id="3062594"/>
    <lineage>
        <taxon>Bacteria</taxon>
        <taxon>Pseudomonadati</taxon>
        <taxon>Thermodesulfobacteriota</taxon>
        <taxon>Desulfobulbia</taxon>
        <taxon>Desulfobulbales</taxon>
        <taxon>Desulfobulbaceae</taxon>
        <taxon>Candidatus Electrothrix</taxon>
    </lineage>
</organism>
<sequence length="521" mass="60620">MAKKFHYTGTCIPERHFTVDISAKLDAVMELVDAGEYFTINRPRQYGKSTFMFLLAKRLRNEKEHLALKISFEALGRSAFADEAAFSTAFLSLLKKQCVLHDMKERLKTATAGSSQTFTDLDAFITEFTKENKVVLLIDETDAATDNALFLQFLGLLRSKYLARNEGEDSTFHSVILAGVHDVKNMKHKISPESGGTNSPWNIAADFEIDLTFSSSDIATMLQEYADERKVTLDIAAIARRLHFFTSGHPFLVSKLCYLLDTVIMQPDSSWQEEDVDRAVDHILREKNTNFESLIKNLENNSELYRLVENILLKDIQLEYSEDNRLISQGVTYGIFGRDRTQPLHIHNLIYKERIYNYITLNLKIGQLIDKDIELYSYQNQFITPERTLDFEKVLTKFQLFMKEQYSPKDTAFVERNWRLLYLAFLKPIINGHGFDFKEVQISEEKRLDVVITYNRQKYINELKIWKGAEQHKKGIAQLVDYLDRQGQNQGFLVIFDFRKKMKYRQEKVTVQGKEIFMVWV</sequence>
<name>A0AAU8LQ77_9BACT</name>
<dbReference type="SUPFAM" id="SSF52540">
    <property type="entry name" value="P-loop containing nucleoside triphosphate hydrolases"/>
    <property type="match status" value="1"/>
</dbReference>